<evidence type="ECO:0000313" key="1">
    <source>
        <dbReference type="EMBL" id="KAH7846231.1"/>
    </source>
</evidence>
<gene>
    <name evidence="1" type="ORF">Vadar_011537</name>
</gene>
<organism evidence="1 2">
    <name type="scientific">Vaccinium darrowii</name>
    <dbReference type="NCBI Taxonomy" id="229202"/>
    <lineage>
        <taxon>Eukaryota</taxon>
        <taxon>Viridiplantae</taxon>
        <taxon>Streptophyta</taxon>
        <taxon>Embryophyta</taxon>
        <taxon>Tracheophyta</taxon>
        <taxon>Spermatophyta</taxon>
        <taxon>Magnoliopsida</taxon>
        <taxon>eudicotyledons</taxon>
        <taxon>Gunneridae</taxon>
        <taxon>Pentapetalae</taxon>
        <taxon>asterids</taxon>
        <taxon>Ericales</taxon>
        <taxon>Ericaceae</taxon>
        <taxon>Vaccinioideae</taxon>
        <taxon>Vaccinieae</taxon>
        <taxon>Vaccinium</taxon>
    </lineage>
</organism>
<accession>A0ACB7XYR3</accession>
<proteinExistence type="predicted"/>
<reference evidence="1 2" key="1">
    <citation type="journal article" date="2021" name="Hortic Res">
        <title>High-quality reference genome and annotation aids understanding of berry development for evergreen blueberry (Vaccinium darrowii).</title>
        <authorList>
            <person name="Yu J."/>
            <person name="Hulse-Kemp A.M."/>
            <person name="Babiker E."/>
            <person name="Staton M."/>
        </authorList>
    </citation>
    <scope>NUCLEOTIDE SEQUENCE [LARGE SCALE GENOMIC DNA]</scope>
    <source>
        <strain evidence="2">cv. NJ 8807/NJ 8810</strain>
        <tissue evidence="1">Young leaf</tissue>
    </source>
</reference>
<comment type="caution">
    <text evidence="1">The sequence shown here is derived from an EMBL/GenBank/DDBJ whole genome shotgun (WGS) entry which is preliminary data.</text>
</comment>
<sequence length="362" mass="41884">MGREIVRQESPKEPGKRSRLWHYKDSFKVLSEKIGTEIIEGLYLDMNHLLEEDSHHVLEKDGRFRERFGVSKLKRDRFEELNHESPFAEQVYSLKRRCLSLFNWHLTNNVGRSSVEVQGMFKVEPIGNVDAEIINLLGLSSELETIKSLEVILFNPYCVRVDEKSPLQVLYECGICNIFLPRSEVPASWCSSNKTMGSSITFNLPSLPNLKIQALKIYVVFGRSSDYDPKKWPEFHYYLTLNNITKGLKWAYSPWIRSIPPDDGIGEFSFSFVKEIGVQIVYDEPEAKGSQHHKAYSRHQNVTDVGDLSAYQLKPGYYHLCHFGDHQYYHHNYGSHQSNQRGENIPLERSAKIMFGEDDEEG</sequence>
<keyword evidence="2" id="KW-1185">Reference proteome</keyword>
<name>A0ACB7XYR3_9ERIC</name>
<dbReference type="EMBL" id="CM037155">
    <property type="protein sequence ID" value="KAH7846231.1"/>
    <property type="molecule type" value="Genomic_DNA"/>
</dbReference>
<dbReference type="Proteomes" id="UP000828048">
    <property type="component" value="Chromosome 5"/>
</dbReference>
<protein>
    <submittedName>
        <fullName evidence="1">Uncharacterized protein</fullName>
    </submittedName>
</protein>
<evidence type="ECO:0000313" key="2">
    <source>
        <dbReference type="Proteomes" id="UP000828048"/>
    </source>
</evidence>